<feature type="chain" id="PRO_5029498820" evidence="9">
    <location>
        <begin position="23"/>
        <end position="405"/>
    </location>
</feature>
<evidence type="ECO:0000313" key="10">
    <source>
        <dbReference type="EMBL" id="CAD5123222.1"/>
    </source>
</evidence>
<evidence type="ECO:0000256" key="1">
    <source>
        <dbReference type="ARBA" id="ARBA00004141"/>
    </source>
</evidence>
<feature type="transmembrane region" description="Helical" evidence="8">
    <location>
        <begin position="146"/>
        <end position="168"/>
    </location>
</feature>
<dbReference type="Proteomes" id="UP000549394">
    <property type="component" value="Unassembled WGS sequence"/>
</dbReference>
<dbReference type="OrthoDB" id="29773at2759"/>
<feature type="region of interest" description="Disordered" evidence="7">
    <location>
        <begin position="371"/>
        <end position="405"/>
    </location>
</feature>
<feature type="transmembrane region" description="Helical" evidence="8">
    <location>
        <begin position="53"/>
        <end position="76"/>
    </location>
</feature>
<protein>
    <submittedName>
        <fullName evidence="10">DgyrCDS11581</fullName>
    </submittedName>
</protein>
<feature type="signal peptide" evidence="9">
    <location>
        <begin position="1"/>
        <end position="22"/>
    </location>
</feature>
<name>A0A7I8W3T5_9ANNE</name>
<evidence type="ECO:0000256" key="3">
    <source>
        <dbReference type="ARBA" id="ARBA00022448"/>
    </source>
</evidence>
<accession>A0A7I8W3T5</accession>
<gene>
    <name evidence="10" type="ORF">DGYR_LOCUS10922</name>
</gene>
<evidence type="ECO:0000256" key="5">
    <source>
        <dbReference type="ARBA" id="ARBA00022989"/>
    </source>
</evidence>
<dbReference type="Pfam" id="PF06027">
    <property type="entry name" value="SLC35F"/>
    <property type="match status" value="1"/>
</dbReference>
<keyword evidence="9" id="KW-0732">Signal</keyword>
<proteinExistence type="inferred from homology"/>
<reference evidence="10 11" key="1">
    <citation type="submission" date="2020-08" db="EMBL/GenBank/DDBJ databases">
        <authorList>
            <person name="Hejnol A."/>
        </authorList>
    </citation>
    <scope>NUCLEOTIDE SEQUENCE [LARGE SCALE GENOMIC DNA]</scope>
</reference>
<sequence>MPSQSNWTMYRIFLAFLMLVAGSINTLSAKWADRSEAKGVYPNLPPRKFDHPFLQAVGMFIGEFSCLIAFGLLFCYRSRKGNPIQVSRFNPFIFYPPALCDMCATSIMYVGLNLTFASSFQMLRGSVMIFTALLSVAFLGRKIRSFMWFGMVVVLVGLVLVGLSDVVFRKSSSERSSDVNGIISGDLLICAAQIVTASQMVYEEKFVMKYNVPALLAVGFEGLFGLLTLGLLLIPFYYIKITNPNNPLTTDPHGRVENSLDAFAMMGQNSAILVGTLGNMVSIAVFNFAGISVTKELSATTRMVLDSMRTLVIWIFSLSVKWRPFDVKEFFMQLAGFAFLIMGMIVYNNLLFMPWLRRKVGCRVDDENHLQSPFQNEADESERLLQDEDEIQYGSNNTSTDPVYS</sequence>
<feature type="transmembrane region" description="Helical" evidence="8">
    <location>
        <begin position="92"/>
        <end position="110"/>
    </location>
</feature>
<keyword evidence="5 8" id="KW-1133">Transmembrane helix</keyword>
<evidence type="ECO:0000313" key="11">
    <source>
        <dbReference type="Proteomes" id="UP000549394"/>
    </source>
</evidence>
<keyword evidence="3" id="KW-0813">Transport</keyword>
<dbReference type="PANTHER" id="PTHR13146:SF0">
    <property type="entry name" value="SOLUTE CARRIER FAMILY 35 MEMBER F6"/>
    <property type="match status" value="1"/>
</dbReference>
<dbReference type="InterPro" id="IPR012404">
    <property type="entry name" value="UCP036436"/>
</dbReference>
<dbReference type="GO" id="GO:0016020">
    <property type="term" value="C:membrane"/>
    <property type="evidence" value="ECO:0007669"/>
    <property type="project" value="UniProtKB-SubCell"/>
</dbReference>
<dbReference type="AlphaFoldDB" id="A0A7I8W3T5"/>
<dbReference type="EMBL" id="CAJFCJ010000019">
    <property type="protein sequence ID" value="CAD5123222.1"/>
    <property type="molecule type" value="Genomic_DNA"/>
</dbReference>
<evidence type="ECO:0000256" key="2">
    <source>
        <dbReference type="ARBA" id="ARBA00007863"/>
    </source>
</evidence>
<feature type="transmembrane region" description="Helical" evidence="8">
    <location>
        <begin position="330"/>
        <end position="350"/>
    </location>
</feature>
<organism evidence="10 11">
    <name type="scientific">Dimorphilus gyrociliatus</name>
    <dbReference type="NCBI Taxonomy" id="2664684"/>
    <lineage>
        <taxon>Eukaryota</taxon>
        <taxon>Metazoa</taxon>
        <taxon>Spiralia</taxon>
        <taxon>Lophotrochozoa</taxon>
        <taxon>Annelida</taxon>
        <taxon>Polychaeta</taxon>
        <taxon>Polychaeta incertae sedis</taxon>
        <taxon>Dinophilidae</taxon>
        <taxon>Dimorphilus</taxon>
    </lineage>
</organism>
<dbReference type="InterPro" id="IPR037185">
    <property type="entry name" value="EmrE-like"/>
</dbReference>
<comment type="caution">
    <text evidence="10">The sequence shown here is derived from an EMBL/GenBank/DDBJ whole genome shotgun (WGS) entry which is preliminary data.</text>
</comment>
<evidence type="ECO:0000256" key="7">
    <source>
        <dbReference type="SAM" id="MobiDB-lite"/>
    </source>
</evidence>
<dbReference type="PANTHER" id="PTHR13146">
    <property type="match status" value="1"/>
</dbReference>
<evidence type="ECO:0000256" key="8">
    <source>
        <dbReference type="SAM" id="Phobius"/>
    </source>
</evidence>
<dbReference type="SUPFAM" id="SSF103481">
    <property type="entry name" value="Multidrug resistance efflux transporter EmrE"/>
    <property type="match status" value="1"/>
</dbReference>
<dbReference type="GO" id="GO:0022857">
    <property type="term" value="F:transmembrane transporter activity"/>
    <property type="evidence" value="ECO:0007669"/>
    <property type="project" value="InterPro"/>
</dbReference>
<comment type="similarity">
    <text evidence="2">Belongs to the SLC35F solute transporter family.</text>
</comment>
<feature type="transmembrane region" description="Helical" evidence="8">
    <location>
        <begin position="214"/>
        <end position="239"/>
    </location>
</feature>
<keyword evidence="6 8" id="KW-0472">Membrane</keyword>
<feature type="transmembrane region" description="Helical" evidence="8">
    <location>
        <begin position="122"/>
        <end position="139"/>
    </location>
</feature>
<feature type="transmembrane region" description="Helical" evidence="8">
    <location>
        <begin position="270"/>
        <end position="291"/>
    </location>
</feature>
<dbReference type="PIRSF" id="PIRSF036436">
    <property type="entry name" value="UCP036436"/>
    <property type="match status" value="1"/>
</dbReference>
<dbReference type="InterPro" id="IPR009262">
    <property type="entry name" value="SLC35_F1/F2/F6"/>
</dbReference>
<evidence type="ECO:0000256" key="9">
    <source>
        <dbReference type="SAM" id="SignalP"/>
    </source>
</evidence>
<keyword evidence="11" id="KW-1185">Reference proteome</keyword>
<evidence type="ECO:0000256" key="6">
    <source>
        <dbReference type="ARBA" id="ARBA00023136"/>
    </source>
</evidence>
<keyword evidence="4 8" id="KW-0812">Transmembrane</keyword>
<feature type="compositionally biased region" description="Polar residues" evidence="7">
    <location>
        <begin position="393"/>
        <end position="405"/>
    </location>
</feature>
<evidence type="ECO:0000256" key="4">
    <source>
        <dbReference type="ARBA" id="ARBA00022692"/>
    </source>
</evidence>
<comment type="subcellular location">
    <subcellularLocation>
        <location evidence="1">Membrane</location>
        <topology evidence="1">Multi-pass membrane protein</topology>
    </subcellularLocation>
</comment>